<dbReference type="EMBL" id="BRXY01000331">
    <property type="protein sequence ID" value="GMH87619.1"/>
    <property type="molecule type" value="Genomic_DNA"/>
</dbReference>
<dbReference type="Gene3D" id="3.40.1280.10">
    <property type="match status" value="1"/>
</dbReference>
<gene>
    <name evidence="1" type="ORF">TrST_g5991</name>
</gene>
<dbReference type="OrthoDB" id="270651at2759"/>
<name>A0A9W7ENX9_9STRA</name>
<dbReference type="SUPFAM" id="SSF75217">
    <property type="entry name" value="alpha/beta knot"/>
    <property type="match status" value="1"/>
</dbReference>
<dbReference type="InterPro" id="IPR029026">
    <property type="entry name" value="tRNA_m1G_MTases_N"/>
</dbReference>
<evidence type="ECO:0000313" key="1">
    <source>
        <dbReference type="EMBL" id="GMH87619.1"/>
    </source>
</evidence>
<evidence type="ECO:0000313" key="2">
    <source>
        <dbReference type="Proteomes" id="UP001165085"/>
    </source>
</evidence>
<dbReference type="GO" id="GO:0003723">
    <property type="term" value="F:RNA binding"/>
    <property type="evidence" value="ECO:0007669"/>
    <property type="project" value="TreeGrafter"/>
</dbReference>
<proteinExistence type="predicted"/>
<dbReference type="AlphaFoldDB" id="A0A9W7ENX9"/>
<dbReference type="PANTHER" id="PTHR43191:SF7">
    <property type="entry name" value="OBP33PEP LIKE PROTEIN"/>
    <property type="match status" value="1"/>
</dbReference>
<dbReference type="InterPro" id="IPR051259">
    <property type="entry name" value="rRNA_Methyltransferase"/>
</dbReference>
<accession>A0A9W7ENX9</accession>
<dbReference type="Proteomes" id="UP001165085">
    <property type="component" value="Unassembled WGS sequence"/>
</dbReference>
<protein>
    <recommendedName>
        <fullName evidence="3">tRNA/rRNA methyltransferase SpoU type domain-containing protein</fullName>
    </recommendedName>
</protein>
<organism evidence="1 2">
    <name type="scientific">Triparma strigata</name>
    <dbReference type="NCBI Taxonomy" id="1606541"/>
    <lineage>
        <taxon>Eukaryota</taxon>
        <taxon>Sar</taxon>
        <taxon>Stramenopiles</taxon>
        <taxon>Ochrophyta</taxon>
        <taxon>Bolidophyceae</taxon>
        <taxon>Parmales</taxon>
        <taxon>Triparmaceae</taxon>
        <taxon>Triparma</taxon>
    </lineage>
</organism>
<keyword evidence="2" id="KW-1185">Reference proteome</keyword>
<dbReference type="InterPro" id="IPR029028">
    <property type="entry name" value="Alpha/beta_knot_MTases"/>
</dbReference>
<dbReference type="PANTHER" id="PTHR43191">
    <property type="entry name" value="RRNA METHYLTRANSFERASE 3"/>
    <property type="match status" value="1"/>
</dbReference>
<reference evidence="2" key="1">
    <citation type="journal article" date="2023" name="Commun. Biol.">
        <title>Genome analysis of Parmales, the sister group of diatoms, reveals the evolutionary specialization of diatoms from phago-mixotrophs to photoautotrophs.</title>
        <authorList>
            <person name="Ban H."/>
            <person name="Sato S."/>
            <person name="Yoshikawa S."/>
            <person name="Yamada K."/>
            <person name="Nakamura Y."/>
            <person name="Ichinomiya M."/>
            <person name="Sato N."/>
            <person name="Blanc-Mathieu R."/>
            <person name="Endo H."/>
            <person name="Kuwata A."/>
            <person name="Ogata H."/>
        </authorList>
    </citation>
    <scope>NUCLEOTIDE SEQUENCE [LARGE SCALE GENOMIC DNA]</scope>
    <source>
        <strain evidence="2">NIES 3701</strain>
    </source>
</reference>
<evidence type="ECO:0008006" key="3">
    <source>
        <dbReference type="Google" id="ProtNLM"/>
    </source>
</evidence>
<comment type="caution">
    <text evidence="1">The sequence shown here is derived from an EMBL/GenBank/DDBJ whole genome shotgun (WGS) entry which is preliminary data.</text>
</comment>
<sequence>MPPILLLTNISKRPNALSILRTCLTYNIKIVIHGMHNQVKDILNLYNKLSETPNWVPATFGKSGAGISFLNVINCEYNERDKVHVMVPRSQKVNLESVPKIISENIKRHVKVCAIEIPDLEKYEATVALPIDEITVETFRGFEVLLMLGNEGSGCSEKQLGMSECFLWCKQFSGDTASFNVAVAFAIVAERVCRVVE</sequence>